<keyword evidence="2" id="KW-0472">Membrane</keyword>
<dbReference type="GO" id="GO:0005886">
    <property type="term" value="C:plasma membrane"/>
    <property type="evidence" value="ECO:0007669"/>
    <property type="project" value="TreeGrafter"/>
</dbReference>
<organism evidence="3 4">
    <name type="scientific">Brassica cretica</name>
    <name type="common">Mustard</name>
    <dbReference type="NCBI Taxonomy" id="69181"/>
    <lineage>
        <taxon>Eukaryota</taxon>
        <taxon>Viridiplantae</taxon>
        <taxon>Streptophyta</taxon>
        <taxon>Embryophyta</taxon>
        <taxon>Tracheophyta</taxon>
        <taxon>Spermatophyta</taxon>
        <taxon>Magnoliopsida</taxon>
        <taxon>eudicotyledons</taxon>
        <taxon>Gunneridae</taxon>
        <taxon>Pentapetalae</taxon>
        <taxon>rosids</taxon>
        <taxon>malvids</taxon>
        <taxon>Brassicales</taxon>
        <taxon>Brassicaceae</taxon>
        <taxon>Brassiceae</taxon>
        <taxon>Brassica</taxon>
    </lineage>
</organism>
<dbReference type="PANTHER" id="PTHR31234">
    <property type="entry name" value="LATE EMBRYOGENESIS ABUNDANT (LEA) HYDROXYPROLINE-RICH GLYCOPROTEIN FAMILY"/>
    <property type="match status" value="1"/>
</dbReference>
<dbReference type="EMBL" id="QGKX02000996">
    <property type="protein sequence ID" value="KAF3556048.1"/>
    <property type="molecule type" value="Genomic_DNA"/>
</dbReference>
<reference evidence="3" key="1">
    <citation type="submission" date="2019-12" db="EMBL/GenBank/DDBJ databases">
        <title>Genome sequencing and annotation of Brassica cretica.</title>
        <authorList>
            <person name="Studholme D.J."/>
            <person name="Sarris P."/>
        </authorList>
    </citation>
    <scope>NUCLEOTIDE SEQUENCE</scope>
    <source>
        <strain evidence="3">PFS-109/04</strain>
        <tissue evidence="3">Leaf</tissue>
    </source>
</reference>
<gene>
    <name evidence="3" type="ORF">F2Q69_00016720</name>
</gene>
<dbReference type="AlphaFoldDB" id="A0A8S9QXL5"/>
<dbReference type="GO" id="GO:0098542">
    <property type="term" value="P:defense response to other organism"/>
    <property type="evidence" value="ECO:0007669"/>
    <property type="project" value="InterPro"/>
</dbReference>
<proteinExistence type="predicted"/>
<comment type="caution">
    <text evidence="3">The sequence shown here is derived from an EMBL/GenBank/DDBJ whole genome shotgun (WGS) entry which is preliminary data.</text>
</comment>
<dbReference type="Proteomes" id="UP000712600">
    <property type="component" value="Unassembled WGS sequence"/>
</dbReference>
<sequence length="233" mass="26052">MGSDRRRSRWVVESTEEEEEERFALRICACWSIEIRRPWLSIETLRGGDKEKERPRPPSFTVASLRIHRFNLTASPDSSAAHLSSLFNLTLITKNPNSQFVFDYEPLLVSVVTDPDAIFLGNGTIPAFSSGERNLTSFRGVAVASTEARELDFGDGLGLKSDLKGRSGLDLKIVMDTKVEIRMGKLKSKRVGIRVSCGEIRGSLPKGKAVSMASTDKSKCKVDLRIKIWNWTF</sequence>
<evidence type="ECO:0000313" key="3">
    <source>
        <dbReference type="EMBL" id="KAF3556048.1"/>
    </source>
</evidence>
<evidence type="ECO:0000256" key="1">
    <source>
        <dbReference type="ARBA" id="ARBA00004370"/>
    </source>
</evidence>
<comment type="subcellular location">
    <subcellularLocation>
        <location evidence="1">Membrane</location>
    </subcellularLocation>
</comment>
<evidence type="ECO:0008006" key="5">
    <source>
        <dbReference type="Google" id="ProtNLM"/>
    </source>
</evidence>
<protein>
    <recommendedName>
        <fullName evidence="5">Late embryogenesis abundant protein LEA-2 subgroup domain-containing protein</fullName>
    </recommendedName>
</protein>
<evidence type="ECO:0000256" key="2">
    <source>
        <dbReference type="ARBA" id="ARBA00023136"/>
    </source>
</evidence>
<dbReference type="InterPro" id="IPR044839">
    <property type="entry name" value="NDR1-like"/>
</dbReference>
<dbReference type="PANTHER" id="PTHR31234:SF6">
    <property type="entry name" value="LATE EMBRYOGENESIS ABUNDANT PROTEIN LEA-2 SUBGROUP DOMAIN-CONTAINING PROTEIN"/>
    <property type="match status" value="1"/>
</dbReference>
<accession>A0A8S9QXL5</accession>
<evidence type="ECO:0000313" key="4">
    <source>
        <dbReference type="Proteomes" id="UP000712600"/>
    </source>
</evidence>
<name>A0A8S9QXL5_BRACR</name>